<sequence>MRSKTQIKGAIFKVVSLPAFKNIVIILGIAVALLVGFFTLHARPNAMGEFAIDPKTVSYSVIVVGSDFLDVETTPEVIIYDRNLDLILSANLTSISVYEKEHLSRLLKVCDLMFSSDNTTIYQLDK</sequence>
<keyword evidence="1" id="KW-1133">Transmembrane helix</keyword>
<gene>
    <name evidence="2" type="ORF">RT717_27185</name>
</gene>
<keyword evidence="1" id="KW-0472">Membrane</keyword>
<name>A0ABZ0IQQ4_9BACT</name>
<feature type="transmembrane region" description="Helical" evidence="1">
    <location>
        <begin position="20"/>
        <end position="40"/>
    </location>
</feature>
<dbReference type="Proteomes" id="UP001302349">
    <property type="component" value="Chromosome"/>
</dbReference>
<keyword evidence="1" id="KW-0812">Transmembrane</keyword>
<organism evidence="2 3">
    <name type="scientific">Imperialibacter roseus</name>
    <dbReference type="NCBI Taxonomy" id="1324217"/>
    <lineage>
        <taxon>Bacteria</taxon>
        <taxon>Pseudomonadati</taxon>
        <taxon>Bacteroidota</taxon>
        <taxon>Cytophagia</taxon>
        <taxon>Cytophagales</taxon>
        <taxon>Flammeovirgaceae</taxon>
        <taxon>Imperialibacter</taxon>
    </lineage>
</organism>
<dbReference type="RefSeq" id="WP_317489461.1">
    <property type="nucleotide sequence ID" value="NZ_CP136051.1"/>
</dbReference>
<proteinExistence type="predicted"/>
<evidence type="ECO:0000313" key="3">
    <source>
        <dbReference type="Proteomes" id="UP001302349"/>
    </source>
</evidence>
<evidence type="ECO:0000256" key="1">
    <source>
        <dbReference type="SAM" id="Phobius"/>
    </source>
</evidence>
<accession>A0ABZ0IQQ4</accession>
<dbReference type="EMBL" id="CP136051">
    <property type="protein sequence ID" value="WOK06758.1"/>
    <property type="molecule type" value="Genomic_DNA"/>
</dbReference>
<evidence type="ECO:0000313" key="2">
    <source>
        <dbReference type="EMBL" id="WOK06758.1"/>
    </source>
</evidence>
<keyword evidence="3" id="KW-1185">Reference proteome</keyword>
<reference evidence="2 3" key="1">
    <citation type="journal article" date="2023" name="Microbiol. Resour. Announc.">
        <title>Complete Genome Sequence of Imperialibacter roseus strain P4T.</title>
        <authorList>
            <person name="Tizabi D.R."/>
            <person name="Bachvaroff T."/>
            <person name="Hill R.T."/>
        </authorList>
    </citation>
    <scope>NUCLEOTIDE SEQUENCE [LARGE SCALE GENOMIC DNA]</scope>
    <source>
        <strain evidence="2 3">P4T</strain>
    </source>
</reference>
<protein>
    <submittedName>
        <fullName evidence="2">Uncharacterized protein</fullName>
    </submittedName>
</protein>